<dbReference type="InterPro" id="IPR009939">
    <property type="entry name" value="Chitosanase_fungal"/>
</dbReference>
<comment type="function">
    <text evidence="10">Chitosanase catalyzing the endo-type cleavage of chitosan, the deacylated form of chitin. Chitosanase may be crucial in the degradation of the deacetylated portion of chitin in the fungal cell wall.</text>
</comment>
<dbReference type="GO" id="GO:0000272">
    <property type="term" value="P:polysaccharide catabolic process"/>
    <property type="evidence" value="ECO:0007669"/>
    <property type="project" value="UniProtKB-KW"/>
</dbReference>
<evidence type="ECO:0000256" key="7">
    <source>
        <dbReference type="ARBA" id="ARBA00023277"/>
    </source>
</evidence>
<evidence type="ECO:0000256" key="2">
    <source>
        <dbReference type="ARBA" id="ARBA00004613"/>
    </source>
</evidence>
<dbReference type="GO" id="GO:0005576">
    <property type="term" value="C:extracellular region"/>
    <property type="evidence" value="ECO:0007669"/>
    <property type="project" value="UniProtKB-SubCell"/>
</dbReference>
<comment type="catalytic activity">
    <reaction evidence="1 10">
        <text>Endohydrolysis of beta-(1-&gt;4)-linkages between D-glucosamine residues in a partly acetylated chitosan.</text>
        <dbReference type="EC" id="3.2.1.132"/>
    </reaction>
</comment>
<dbReference type="HOGENOM" id="CLU_046555_0_0_1"/>
<dbReference type="PANTHER" id="PTHR42061">
    <property type="entry name" value="ENDO-CHITOSANASE"/>
    <property type="match status" value="1"/>
</dbReference>
<evidence type="ECO:0000256" key="4">
    <source>
        <dbReference type="ARBA" id="ARBA00022525"/>
    </source>
</evidence>
<evidence type="ECO:0000256" key="9">
    <source>
        <dbReference type="ARBA" id="ARBA00023326"/>
    </source>
</evidence>
<dbReference type="EMBL" id="KI912113">
    <property type="protein sequence ID" value="ETS80470.1"/>
    <property type="molecule type" value="Genomic_DNA"/>
</dbReference>
<dbReference type="EC" id="3.2.1.132" evidence="10"/>
<feature type="compositionally biased region" description="Low complexity" evidence="11">
    <location>
        <begin position="265"/>
        <end position="278"/>
    </location>
</feature>
<evidence type="ECO:0000256" key="5">
    <source>
        <dbReference type="ARBA" id="ARBA00022729"/>
    </source>
</evidence>
<keyword evidence="7" id="KW-0119">Carbohydrate metabolism</keyword>
<evidence type="ECO:0000313" key="12">
    <source>
        <dbReference type="EMBL" id="ETS80470.1"/>
    </source>
</evidence>
<feature type="chain" id="PRO_5005150182" description="Endo-chitosanase" evidence="10">
    <location>
        <begin position="19"/>
        <end position="301"/>
    </location>
</feature>
<dbReference type="RefSeq" id="XP_007834771.1">
    <property type="nucleotide sequence ID" value="XM_007836580.1"/>
</dbReference>
<proteinExistence type="inferred from homology"/>
<evidence type="ECO:0000256" key="1">
    <source>
        <dbReference type="ARBA" id="ARBA00000405"/>
    </source>
</evidence>
<keyword evidence="13" id="KW-1185">Reference proteome</keyword>
<dbReference type="Proteomes" id="UP000030651">
    <property type="component" value="Unassembled WGS sequence"/>
</dbReference>
<dbReference type="KEGG" id="pfy:PFICI_07999"/>
<dbReference type="PANTHER" id="PTHR42061:SF6">
    <property type="entry name" value="ENDO-CHITOSANASE"/>
    <property type="match status" value="1"/>
</dbReference>
<keyword evidence="9 10" id="KW-0624">Polysaccharide degradation</keyword>
<feature type="region of interest" description="Disordered" evidence="11">
    <location>
        <begin position="258"/>
        <end position="290"/>
    </location>
</feature>
<protein>
    <recommendedName>
        <fullName evidence="10">Endo-chitosanase</fullName>
        <ecNumber evidence="10">3.2.1.132</ecNumber>
    </recommendedName>
</protein>
<comment type="similarity">
    <text evidence="3 10">Belongs to the glycosyl hydrolase 75 family.</text>
</comment>
<evidence type="ECO:0000256" key="6">
    <source>
        <dbReference type="ARBA" id="ARBA00022801"/>
    </source>
</evidence>
<keyword evidence="4" id="KW-0964">Secreted</keyword>
<evidence type="ECO:0000313" key="13">
    <source>
        <dbReference type="Proteomes" id="UP000030651"/>
    </source>
</evidence>
<gene>
    <name evidence="12" type="ORF">PFICI_07999</name>
</gene>
<evidence type="ECO:0000256" key="3">
    <source>
        <dbReference type="ARBA" id="ARBA00007799"/>
    </source>
</evidence>
<dbReference type="OMA" id="DCDGVQG"/>
<evidence type="ECO:0000256" key="10">
    <source>
        <dbReference type="RuleBase" id="RU361208"/>
    </source>
</evidence>
<keyword evidence="5 10" id="KW-0732">Signal</keyword>
<comment type="subcellular location">
    <subcellularLocation>
        <location evidence="2 10">Secreted</location>
    </subcellularLocation>
</comment>
<keyword evidence="6 10" id="KW-0378">Hydrolase</keyword>
<organism evidence="12 13">
    <name type="scientific">Pestalotiopsis fici (strain W106-1 / CGMCC3.15140)</name>
    <dbReference type="NCBI Taxonomy" id="1229662"/>
    <lineage>
        <taxon>Eukaryota</taxon>
        <taxon>Fungi</taxon>
        <taxon>Dikarya</taxon>
        <taxon>Ascomycota</taxon>
        <taxon>Pezizomycotina</taxon>
        <taxon>Sordariomycetes</taxon>
        <taxon>Xylariomycetidae</taxon>
        <taxon>Amphisphaeriales</taxon>
        <taxon>Sporocadaceae</taxon>
        <taxon>Pestalotiopsis</taxon>
    </lineage>
</organism>
<dbReference type="GO" id="GO:0016977">
    <property type="term" value="F:chitosanase activity"/>
    <property type="evidence" value="ECO:0007669"/>
    <property type="project" value="UniProtKB-EC"/>
</dbReference>
<evidence type="ECO:0000256" key="8">
    <source>
        <dbReference type="ARBA" id="ARBA00023295"/>
    </source>
</evidence>
<sequence>MIKLALLISSLLAWTTLARDVPSNVKSLYDEIKSTGKCSDSLASGFYSTSDGANSWTYCGDHLDMDGIIYIQGTNGQFTNMDIDCDGKQHGPGNDGRCGYSADTQSQTSFQEIVAGYERGINDLNPYVHPYVVFGNVGTKSGYTNFDPQSHGIEPLSLMAVVCSDKLIYGIWGDENGDDGDLALVGEASISLATACFGDDMNGNSGHDDNDVLFIAFTGSDAVPGADGADWAAQSYDDFAQSIEALGDKLVERIGATGRNGGYDSGTAPSQTSSSSGARPTAHSGLLGGPHFGKRLPIAIE</sequence>
<evidence type="ECO:0000256" key="11">
    <source>
        <dbReference type="SAM" id="MobiDB-lite"/>
    </source>
</evidence>
<feature type="signal peptide" evidence="10">
    <location>
        <begin position="1"/>
        <end position="18"/>
    </location>
</feature>
<accession>W3X314</accession>
<dbReference type="Pfam" id="PF07335">
    <property type="entry name" value="Glyco_hydro_75"/>
    <property type="match status" value="1"/>
</dbReference>
<dbReference type="InParanoid" id="W3X314"/>
<dbReference type="GeneID" id="19273012"/>
<name>W3X314_PESFW</name>
<dbReference type="eggNOG" id="ENOG502S39Y">
    <property type="taxonomic scope" value="Eukaryota"/>
</dbReference>
<reference evidence="13" key="1">
    <citation type="journal article" date="2015" name="BMC Genomics">
        <title>Genomic and transcriptomic analysis of the endophytic fungus Pestalotiopsis fici reveals its lifestyle and high potential for synthesis of natural products.</title>
        <authorList>
            <person name="Wang X."/>
            <person name="Zhang X."/>
            <person name="Liu L."/>
            <person name="Xiang M."/>
            <person name="Wang W."/>
            <person name="Sun X."/>
            <person name="Che Y."/>
            <person name="Guo L."/>
            <person name="Liu G."/>
            <person name="Guo L."/>
            <person name="Wang C."/>
            <person name="Yin W.B."/>
            <person name="Stadler M."/>
            <person name="Zhang X."/>
            <person name="Liu X."/>
        </authorList>
    </citation>
    <scope>NUCLEOTIDE SEQUENCE [LARGE SCALE GENOMIC DNA]</scope>
    <source>
        <strain evidence="13">W106-1 / CGMCC3.15140</strain>
    </source>
</reference>
<dbReference type="AlphaFoldDB" id="W3X314"/>
<dbReference type="OrthoDB" id="4756206at2759"/>
<keyword evidence="8 10" id="KW-0326">Glycosidase</keyword>